<evidence type="ECO:0000256" key="1">
    <source>
        <dbReference type="SAM" id="Phobius"/>
    </source>
</evidence>
<comment type="caution">
    <text evidence="2">The sequence shown here is derived from an EMBL/GenBank/DDBJ whole genome shotgun (WGS) entry which is preliminary data.</text>
</comment>
<accession>A0ABN8JVY1</accession>
<evidence type="ECO:0000313" key="2">
    <source>
        <dbReference type="EMBL" id="CAH2401656.1"/>
    </source>
</evidence>
<dbReference type="RefSeq" id="WP_254025950.1">
    <property type="nucleotide sequence ID" value="NZ_CAKXZS010000023.1"/>
</dbReference>
<dbReference type="Proteomes" id="UP001152604">
    <property type="component" value="Unassembled WGS sequence"/>
</dbReference>
<keyword evidence="1" id="KW-0472">Membrane</keyword>
<sequence>MRHILSSFLALHWAVVFALLAFICIDGNRGLAAALGVLGVAVQSSRFAGLENPVVVAPLAVALLVVAALFCWAFVEALFSDPTNPDATDSVVRVAFICASGVLSLIVVGGAAQGINGLLMVVAVQLAALLASYVAMLAERRSALAAAVPGTGETSAAAHLMAKAAAPALSRISGRLDTNWPDTNLRDR</sequence>
<protein>
    <recommendedName>
        <fullName evidence="4">Transmembrane protein</fullName>
    </recommendedName>
</protein>
<reference evidence="2" key="1">
    <citation type="submission" date="2022-03" db="EMBL/GenBank/DDBJ databases">
        <authorList>
            <person name="Brunel B."/>
        </authorList>
    </citation>
    <scope>NUCLEOTIDE SEQUENCE</scope>
    <source>
        <strain evidence="2">STM4922sample</strain>
    </source>
</reference>
<keyword evidence="3" id="KW-1185">Reference proteome</keyword>
<feature type="transmembrane region" description="Helical" evidence="1">
    <location>
        <begin position="118"/>
        <end position="138"/>
    </location>
</feature>
<keyword evidence="1" id="KW-0812">Transmembrane</keyword>
<proteinExistence type="predicted"/>
<keyword evidence="1" id="KW-1133">Transmembrane helix</keyword>
<feature type="transmembrane region" description="Helical" evidence="1">
    <location>
        <begin position="56"/>
        <end position="79"/>
    </location>
</feature>
<organism evidence="2 3">
    <name type="scientific">Mesorhizobium ventifaucium</name>
    <dbReference type="NCBI Taxonomy" id="666020"/>
    <lineage>
        <taxon>Bacteria</taxon>
        <taxon>Pseudomonadati</taxon>
        <taxon>Pseudomonadota</taxon>
        <taxon>Alphaproteobacteria</taxon>
        <taxon>Hyphomicrobiales</taxon>
        <taxon>Phyllobacteriaceae</taxon>
        <taxon>Mesorhizobium</taxon>
    </lineage>
</organism>
<gene>
    <name evidence="2" type="ORF">MES4922_30208</name>
</gene>
<dbReference type="EMBL" id="CAKXZS010000023">
    <property type="protein sequence ID" value="CAH2401656.1"/>
    <property type="molecule type" value="Genomic_DNA"/>
</dbReference>
<evidence type="ECO:0008006" key="4">
    <source>
        <dbReference type="Google" id="ProtNLM"/>
    </source>
</evidence>
<evidence type="ECO:0000313" key="3">
    <source>
        <dbReference type="Proteomes" id="UP001152604"/>
    </source>
</evidence>
<name>A0ABN8JVY1_9HYPH</name>
<feature type="transmembrane region" description="Helical" evidence="1">
    <location>
        <begin position="91"/>
        <end position="112"/>
    </location>
</feature>